<dbReference type="EMBL" id="JAIQCJ010000117">
    <property type="protein sequence ID" value="KAJ8797977.1"/>
    <property type="molecule type" value="Genomic_DNA"/>
</dbReference>
<organism evidence="1 2">
    <name type="scientific">Eschrichtius robustus</name>
    <name type="common">California gray whale</name>
    <name type="synonym">Eschrichtius gibbosus</name>
    <dbReference type="NCBI Taxonomy" id="9764"/>
    <lineage>
        <taxon>Eukaryota</taxon>
        <taxon>Metazoa</taxon>
        <taxon>Chordata</taxon>
        <taxon>Craniata</taxon>
        <taxon>Vertebrata</taxon>
        <taxon>Euteleostomi</taxon>
        <taxon>Mammalia</taxon>
        <taxon>Eutheria</taxon>
        <taxon>Laurasiatheria</taxon>
        <taxon>Artiodactyla</taxon>
        <taxon>Whippomorpha</taxon>
        <taxon>Cetacea</taxon>
        <taxon>Mysticeti</taxon>
        <taxon>Eschrichtiidae</taxon>
        <taxon>Eschrichtius</taxon>
    </lineage>
</organism>
<sequence length="15" mass="1684">LQTFSRTPSRLAVAH</sequence>
<evidence type="ECO:0000313" key="2">
    <source>
        <dbReference type="Proteomes" id="UP001159641"/>
    </source>
</evidence>
<gene>
    <name evidence="1" type="ORF">J1605_001713</name>
</gene>
<dbReference type="Proteomes" id="UP001159641">
    <property type="component" value="Unassembled WGS sequence"/>
</dbReference>
<name>A0AB34I3Y1_ESCRO</name>
<evidence type="ECO:0000313" key="1">
    <source>
        <dbReference type="EMBL" id="KAJ8797977.1"/>
    </source>
</evidence>
<reference evidence="1 2" key="1">
    <citation type="submission" date="2022-11" db="EMBL/GenBank/DDBJ databases">
        <title>Whole genome sequence of Eschrichtius robustus ER-17-0199.</title>
        <authorList>
            <person name="Bruniche-Olsen A."/>
            <person name="Black A.N."/>
            <person name="Fields C.J."/>
            <person name="Walden K."/>
            <person name="Dewoody J.A."/>
        </authorList>
    </citation>
    <scope>NUCLEOTIDE SEQUENCE [LARGE SCALE GENOMIC DNA]</scope>
    <source>
        <strain evidence="1">ER-17-0199</strain>
        <tissue evidence="1">Blubber</tissue>
    </source>
</reference>
<feature type="non-terminal residue" evidence="1">
    <location>
        <position position="1"/>
    </location>
</feature>
<accession>A0AB34I3Y1</accession>
<comment type="caution">
    <text evidence="1">The sequence shown here is derived from an EMBL/GenBank/DDBJ whole genome shotgun (WGS) entry which is preliminary data.</text>
</comment>
<protein>
    <submittedName>
        <fullName evidence="1">Uncharacterized protein</fullName>
    </submittedName>
</protein>
<keyword evidence="2" id="KW-1185">Reference proteome</keyword>
<proteinExistence type="predicted"/>